<reference evidence="4" key="1">
    <citation type="submission" date="2021-02" db="EMBL/GenBank/DDBJ databases">
        <title>First Annotated Genome of the Yellow-green Alga Tribonema minus.</title>
        <authorList>
            <person name="Mahan K.M."/>
        </authorList>
    </citation>
    <scope>NUCLEOTIDE SEQUENCE</scope>
    <source>
        <strain evidence="4">UTEX B ZZ1240</strain>
    </source>
</reference>
<evidence type="ECO:0000256" key="1">
    <source>
        <dbReference type="ARBA" id="ARBA00010609"/>
    </source>
</evidence>
<organism evidence="4 5">
    <name type="scientific">Tribonema minus</name>
    <dbReference type="NCBI Taxonomy" id="303371"/>
    <lineage>
        <taxon>Eukaryota</taxon>
        <taxon>Sar</taxon>
        <taxon>Stramenopiles</taxon>
        <taxon>Ochrophyta</taxon>
        <taxon>PX clade</taxon>
        <taxon>Xanthophyceae</taxon>
        <taxon>Tribonematales</taxon>
        <taxon>Tribonemataceae</taxon>
        <taxon>Tribonema</taxon>
    </lineage>
</organism>
<keyword evidence="5" id="KW-1185">Reference proteome</keyword>
<accession>A0A836CFK9</accession>
<dbReference type="Pfam" id="PF07732">
    <property type="entry name" value="Cu-oxidase_3"/>
    <property type="match status" value="1"/>
</dbReference>
<proteinExistence type="inferred from homology"/>
<comment type="similarity">
    <text evidence="1">Belongs to the multicopper oxidase family.</text>
</comment>
<dbReference type="AlphaFoldDB" id="A0A836CFK9"/>
<feature type="domain" description="Plastocyanin-like" evidence="3">
    <location>
        <begin position="83"/>
        <end position="153"/>
    </location>
</feature>
<evidence type="ECO:0008006" key="6">
    <source>
        <dbReference type="Google" id="ProtNLM"/>
    </source>
</evidence>
<dbReference type="PANTHER" id="PTHR11709:SF518">
    <property type="entry name" value="MULTICOPPER OXIDASE"/>
    <property type="match status" value="1"/>
</dbReference>
<dbReference type="Gene3D" id="2.60.120.260">
    <property type="entry name" value="Galactose-binding domain-like"/>
    <property type="match status" value="1"/>
</dbReference>
<dbReference type="InterPro" id="IPR011706">
    <property type="entry name" value="Cu-oxidase_C"/>
</dbReference>
<comment type="caution">
    <text evidence="4">The sequence shown here is derived from an EMBL/GenBank/DDBJ whole genome shotgun (WGS) entry which is preliminary data.</text>
</comment>
<dbReference type="Pfam" id="PF07731">
    <property type="entry name" value="Cu-oxidase_2"/>
    <property type="match status" value="1"/>
</dbReference>
<dbReference type="GO" id="GO:0005507">
    <property type="term" value="F:copper ion binding"/>
    <property type="evidence" value="ECO:0007669"/>
    <property type="project" value="InterPro"/>
</dbReference>
<dbReference type="Gene3D" id="2.60.40.420">
    <property type="entry name" value="Cupredoxins - blue copper proteins"/>
    <property type="match status" value="2"/>
</dbReference>
<dbReference type="SUPFAM" id="SSF49503">
    <property type="entry name" value="Cupredoxins"/>
    <property type="match status" value="2"/>
</dbReference>
<sequence>MPELPWVRNDYAGTYDADLFFGAGQEGTPYVHIRTRAYNGMVPGPLIRMKACRNYRITVHNMLAEYPAGKTGTGSGQYDPTWTNLHLHGLHVSGDAPSDDVVTVNIKPGLSFTYTYRIPCDHAGGTNWYHPHKRGSTALQADGGAAGMVIIEGSVREAANTPVAYGTVPEHMLVVQEIVPYGANELVENAAAAEDQLLIVTTNTRASYWNGMTVKVEANLWQRVRILNVATTYNTVLTITPVNPVGGAPCSVVLLAKDGVFVASMPRSVPAEQSIFLSLSSRVDLAIRCPAAVSTRANAGKIVAEHHIRYRHIKHNGVAELPDTDIITTIANIVVYSSARPVAPNLPVWQPCRPAYLTKLAAPSGSPRPVAAIAVAALDGVPLTLGSTVQWDVSFSFLHPLHTHVNHMQLGPVTAANQWSSLPGWNVAGDWIDTLAAPGTVPVYIRPERYTGKMVVHCHVAYHADSLGMTAAMAISGSGDGPNDIPVVTNFGTCITAPPKNQPYTTNAPFAITSFGAKMLAYKFHRGGEGIAYKNYNIGRRAILNLDRINTGIVRNDGASVEIDYSSAFGRYFVTRVRNAEWMLYTVNIQTAGVYSAALHVAAPFREDQAPITMNWSLWLDPSSGSGCPHPGSSALLVRVRDDGWKGTGPTAPAPIRAHPEAVVSRLKFNLPAGVHTLSLCFEGSAGGFELYYLEVLKST</sequence>
<dbReference type="EMBL" id="JAFCMP010000179">
    <property type="protein sequence ID" value="KAG5184032.1"/>
    <property type="molecule type" value="Genomic_DNA"/>
</dbReference>
<evidence type="ECO:0000313" key="5">
    <source>
        <dbReference type="Proteomes" id="UP000664859"/>
    </source>
</evidence>
<dbReference type="InterPro" id="IPR008972">
    <property type="entry name" value="Cupredoxin"/>
</dbReference>
<dbReference type="OrthoDB" id="540020at2759"/>
<name>A0A836CFK9_9STRA</name>
<dbReference type="Proteomes" id="UP000664859">
    <property type="component" value="Unassembled WGS sequence"/>
</dbReference>
<evidence type="ECO:0000259" key="2">
    <source>
        <dbReference type="Pfam" id="PF07731"/>
    </source>
</evidence>
<dbReference type="PANTHER" id="PTHR11709">
    <property type="entry name" value="MULTI-COPPER OXIDASE"/>
    <property type="match status" value="1"/>
</dbReference>
<evidence type="ECO:0000313" key="4">
    <source>
        <dbReference type="EMBL" id="KAG5184032.1"/>
    </source>
</evidence>
<dbReference type="InterPro" id="IPR045087">
    <property type="entry name" value="Cu-oxidase_fam"/>
</dbReference>
<evidence type="ECO:0000259" key="3">
    <source>
        <dbReference type="Pfam" id="PF07732"/>
    </source>
</evidence>
<dbReference type="InterPro" id="IPR011707">
    <property type="entry name" value="Cu-oxidase-like_N"/>
</dbReference>
<feature type="domain" description="Plastocyanin-like" evidence="2">
    <location>
        <begin position="387"/>
        <end position="473"/>
    </location>
</feature>
<dbReference type="GO" id="GO:0016491">
    <property type="term" value="F:oxidoreductase activity"/>
    <property type="evidence" value="ECO:0007669"/>
    <property type="project" value="InterPro"/>
</dbReference>
<protein>
    <recommendedName>
        <fullName evidence="6">Laccase</fullName>
    </recommendedName>
</protein>
<gene>
    <name evidence="4" type="ORF">JKP88DRAFT_163635</name>
</gene>
<dbReference type="CDD" id="cd13853">
    <property type="entry name" value="CuRO_1_Tth-MCO_like"/>
    <property type="match status" value="1"/>
</dbReference>